<evidence type="ECO:0000259" key="7">
    <source>
        <dbReference type="Pfam" id="PF06813"/>
    </source>
</evidence>
<organism evidence="8 9">
    <name type="scientific">Trypanosoma theileri</name>
    <dbReference type="NCBI Taxonomy" id="67003"/>
    <lineage>
        <taxon>Eukaryota</taxon>
        <taxon>Discoba</taxon>
        <taxon>Euglenozoa</taxon>
        <taxon>Kinetoplastea</taxon>
        <taxon>Metakinetoplastina</taxon>
        <taxon>Trypanosomatida</taxon>
        <taxon>Trypanosomatidae</taxon>
        <taxon>Trypanosoma</taxon>
    </lineage>
</organism>
<dbReference type="SUPFAM" id="SSF103473">
    <property type="entry name" value="MFS general substrate transporter"/>
    <property type="match status" value="2"/>
</dbReference>
<proteinExistence type="predicted"/>
<dbReference type="PANTHER" id="PTHR21576:SF158">
    <property type="entry name" value="RIBOSOMAL RNA-PROCESSING PROTEIN 12-LIKE CONSERVED DOMAIN-CONTAINING PROTEIN"/>
    <property type="match status" value="1"/>
</dbReference>
<dbReference type="Gene3D" id="1.20.1250.20">
    <property type="entry name" value="MFS general substrate transporter like domains"/>
    <property type="match status" value="2"/>
</dbReference>
<dbReference type="InterPro" id="IPR010658">
    <property type="entry name" value="Nodulin-like"/>
</dbReference>
<sequence length="669" mass="73529">MTQTETGARSFAPAWTLERRWFFQFFVSILICINNGACFCFGIFSPYMKQGAFKYNQSQVNAVSTVGVILSYFSLPTGFLYDMKGPKATLLVGTVLNLVGWLGMFLMFIDMDHPLLGKSIFVMCLFYGISQFSASFYETGSVLTNLDAFSCYQGRVILIQKTFMGLGSSVIVQIYIGFFETRFSGIGPFFLFLMIYSLTVGVLGTIFVRLPTEATQCLGLNVPDEDVIQSGGGESRLFKTPFNVGTGILFVSILYILGVTLLENFYSMSDTSRIIIGVCTIILCISFIIMVVVTPSYPCNVKGYLTHSPAPAAVGLEGTATAASASASIPPTSLLPAPAVVTLPSERIPTNISDVIVEVPGSMNDHTGKGIVSRLISRSDTEYSLEDVASRREGYGSDHSLSSPEMENKEDKIETIEIKERHLSKGWSSHLGDNFTVESEAARQEIKLNSKGLWYNMRRREMWLMWYVCLASWSSATVVSTNSSQIYEAMDFEGYSSTLNVVFVSIYGVASAMGRVAVGVAHPFLLRRKIPVSLLFCIAPVLNFIGLPLFLGMPRNALVIPFFIVGLATGVSWGSTILIIKGLFAPDNCGKHYSALYTAGIVSPLIFNVALFGPIFDYHSREQGLWETKQCKGRVCIWIPLVACAIVNLIALPLSIYFLLRVSKRGGLY</sequence>
<dbReference type="EMBL" id="NBCO01000016">
    <property type="protein sequence ID" value="ORC88473.1"/>
    <property type="molecule type" value="Genomic_DNA"/>
</dbReference>
<gene>
    <name evidence="8" type="ORF">TM35_000161110</name>
</gene>
<evidence type="ECO:0000256" key="5">
    <source>
        <dbReference type="SAM" id="MobiDB-lite"/>
    </source>
</evidence>
<reference evidence="8 9" key="1">
    <citation type="submission" date="2017-03" db="EMBL/GenBank/DDBJ databases">
        <title>An alternative strategy for trypanosome survival in the mammalian bloodstream revealed through genome and transcriptome analysis of the ubiquitous bovine parasite Trypanosoma (Megatrypanum) theileri.</title>
        <authorList>
            <person name="Kelly S."/>
            <person name="Ivens A."/>
            <person name="Mott A."/>
            <person name="O'Neill E."/>
            <person name="Emms D."/>
            <person name="Macleod O."/>
            <person name="Voorheis P."/>
            <person name="Matthews J."/>
            <person name="Matthews K."/>
            <person name="Carrington M."/>
        </authorList>
    </citation>
    <scope>NUCLEOTIDE SEQUENCE [LARGE SCALE GENOMIC DNA]</scope>
    <source>
        <strain evidence="8">Edinburgh</strain>
    </source>
</reference>
<feature type="transmembrane region" description="Helical" evidence="6">
    <location>
        <begin position="21"/>
        <end position="48"/>
    </location>
</feature>
<dbReference type="PANTHER" id="PTHR21576">
    <property type="entry name" value="UNCHARACTERIZED NODULIN-LIKE PROTEIN"/>
    <property type="match status" value="1"/>
</dbReference>
<name>A0A1X0NVF9_9TRYP</name>
<evidence type="ECO:0000256" key="4">
    <source>
        <dbReference type="ARBA" id="ARBA00023136"/>
    </source>
</evidence>
<comment type="caution">
    <text evidence="8">The sequence shown here is derived from an EMBL/GenBank/DDBJ whole genome shotgun (WGS) entry which is preliminary data.</text>
</comment>
<evidence type="ECO:0000313" key="9">
    <source>
        <dbReference type="Proteomes" id="UP000192257"/>
    </source>
</evidence>
<dbReference type="RefSeq" id="XP_028882539.1">
    <property type="nucleotide sequence ID" value="XM_029025983.1"/>
</dbReference>
<feature type="transmembrane region" description="Helical" evidence="6">
    <location>
        <begin position="60"/>
        <end position="81"/>
    </location>
</feature>
<feature type="transmembrane region" description="Helical" evidence="6">
    <location>
        <begin position="463"/>
        <end position="481"/>
    </location>
</feature>
<feature type="transmembrane region" description="Helical" evidence="6">
    <location>
        <begin position="501"/>
        <end position="525"/>
    </location>
</feature>
<dbReference type="OrthoDB" id="410267at2759"/>
<feature type="transmembrane region" description="Helical" evidence="6">
    <location>
        <begin position="88"/>
        <end position="109"/>
    </location>
</feature>
<evidence type="ECO:0000256" key="6">
    <source>
        <dbReference type="SAM" id="Phobius"/>
    </source>
</evidence>
<feature type="transmembrane region" description="Helical" evidence="6">
    <location>
        <begin position="637"/>
        <end position="660"/>
    </location>
</feature>
<keyword evidence="9" id="KW-1185">Reference proteome</keyword>
<dbReference type="Proteomes" id="UP000192257">
    <property type="component" value="Unassembled WGS sequence"/>
</dbReference>
<feature type="transmembrane region" description="Helical" evidence="6">
    <location>
        <begin position="557"/>
        <end position="584"/>
    </location>
</feature>
<keyword evidence="3 6" id="KW-1133">Transmembrane helix</keyword>
<dbReference type="Pfam" id="PF06813">
    <property type="entry name" value="Nodulin-like"/>
    <property type="match status" value="1"/>
</dbReference>
<feature type="transmembrane region" description="Helical" evidence="6">
    <location>
        <begin position="532"/>
        <end position="551"/>
    </location>
</feature>
<feature type="transmembrane region" description="Helical" evidence="6">
    <location>
        <begin position="274"/>
        <end position="293"/>
    </location>
</feature>
<feature type="transmembrane region" description="Helical" evidence="6">
    <location>
        <begin position="242"/>
        <end position="262"/>
    </location>
</feature>
<evidence type="ECO:0000313" key="8">
    <source>
        <dbReference type="EMBL" id="ORC88473.1"/>
    </source>
</evidence>
<feature type="transmembrane region" description="Helical" evidence="6">
    <location>
        <begin position="115"/>
        <end position="137"/>
    </location>
</feature>
<dbReference type="InterPro" id="IPR036259">
    <property type="entry name" value="MFS_trans_sf"/>
</dbReference>
<feature type="domain" description="Nodulin-like" evidence="7">
    <location>
        <begin position="20"/>
        <end position="289"/>
    </location>
</feature>
<evidence type="ECO:0000256" key="1">
    <source>
        <dbReference type="ARBA" id="ARBA00004141"/>
    </source>
</evidence>
<dbReference type="GeneID" id="39985763"/>
<dbReference type="FunFam" id="1.20.1250.20:FF:001014">
    <property type="entry name" value="Nodulin-like, putative"/>
    <property type="match status" value="1"/>
</dbReference>
<dbReference type="VEuPathDB" id="TriTrypDB:TM35_000161110"/>
<protein>
    <recommendedName>
        <fullName evidence="7">Nodulin-like domain-containing protein</fullName>
    </recommendedName>
</protein>
<keyword evidence="2 6" id="KW-0812">Transmembrane</keyword>
<evidence type="ECO:0000256" key="3">
    <source>
        <dbReference type="ARBA" id="ARBA00022989"/>
    </source>
</evidence>
<keyword evidence="4 6" id="KW-0472">Membrane</keyword>
<evidence type="ECO:0000256" key="2">
    <source>
        <dbReference type="ARBA" id="ARBA00022692"/>
    </source>
</evidence>
<accession>A0A1X0NVF9</accession>
<feature type="transmembrane region" description="Helical" evidence="6">
    <location>
        <begin position="185"/>
        <end position="208"/>
    </location>
</feature>
<feature type="region of interest" description="Disordered" evidence="5">
    <location>
        <begin position="389"/>
        <end position="410"/>
    </location>
</feature>
<dbReference type="AlphaFoldDB" id="A0A1X0NVF9"/>
<feature type="transmembrane region" description="Helical" evidence="6">
    <location>
        <begin position="596"/>
        <end position="617"/>
    </location>
</feature>
<comment type="subcellular location">
    <subcellularLocation>
        <location evidence="1">Membrane</location>
        <topology evidence="1">Multi-pass membrane protein</topology>
    </subcellularLocation>
</comment>
<dbReference type="GO" id="GO:0016020">
    <property type="term" value="C:membrane"/>
    <property type="evidence" value="ECO:0007669"/>
    <property type="project" value="UniProtKB-SubCell"/>
</dbReference>
<feature type="transmembrane region" description="Helical" evidence="6">
    <location>
        <begin position="158"/>
        <end position="179"/>
    </location>
</feature>
<dbReference type="STRING" id="67003.A0A1X0NVF9"/>